<evidence type="ECO:0000313" key="1">
    <source>
        <dbReference type="EMBL" id="JAE01684.1"/>
    </source>
</evidence>
<dbReference type="AlphaFoldDB" id="A0A0A9ERS2"/>
<organism evidence="1">
    <name type="scientific">Arundo donax</name>
    <name type="common">Giant reed</name>
    <name type="synonym">Donax arundinaceus</name>
    <dbReference type="NCBI Taxonomy" id="35708"/>
    <lineage>
        <taxon>Eukaryota</taxon>
        <taxon>Viridiplantae</taxon>
        <taxon>Streptophyta</taxon>
        <taxon>Embryophyta</taxon>
        <taxon>Tracheophyta</taxon>
        <taxon>Spermatophyta</taxon>
        <taxon>Magnoliopsida</taxon>
        <taxon>Liliopsida</taxon>
        <taxon>Poales</taxon>
        <taxon>Poaceae</taxon>
        <taxon>PACMAD clade</taxon>
        <taxon>Arundinoideae</taxon>
        <taxon>Arundineae</taxon>
        <taxon>Arundo</taxon>
    </lineage>
</organism>
<reference evidence="1" key="1">
    <citation type="submission" date="2014-09" db="EMBL/GenBank/DDBJ databases">
        <authorList>
            <person name="Magalhaes I.L.F."/>
            <person name="Oliveira U."/>
            <person name="Santos F.R."/>
            <person name="Vidigal T.H.D.A."/>
            <person name="Brescovit A.D."/>
            <person name="Santos A.J."/>
        </authorList>
    </citation>
    <scope>NUCLEOTIDE SEQUENCE</scope>
    <source>
        <tissue evidence="1">Shoot tissue taken approximately 20 cm above the soil surface</tissue>
    </source>
</reference>
<reference evidence="1" key="2">
    <citation type="journal article" date="2015" name="Data Brief">
        <title>Shoot transcriptome of the giant reed, Arundo donax.</title>
        <authorList>
            <person name="Barrero R.A."/>
            <person name="Guerrero F.D."/>
            <person name="Moolhuijzen P."/>
            <person name="Goolsby J.A."/>
            <person name="Tidwell J."/>
            <person name="Bellgard S.E."/>
            <person name="Bellgard M.I."/>
        </authorList>
    </citation>
    <scope>NUCLEOTIDE SEQUENCE</scope>
    <source>
        <tissue evidence="1">Shoot tissue taken approximately 20 cm above the soil surface</tissue>
    </source>
</reference>
<protein>
    <submittedName>
        <fullName evidence="1">Uncharacterized protein</fullName>
    </submittedName>
</protein>
<sequence length="62" mass="7114">MLTDFFLCQFRSLWKNWEFTSLLSIEQGMGKVIQTPGGMSRATHWILRSSPTSWSLGRSSMS</sequence>
<proteinExistence type="predicted"/>
<accession>A0A0A9ERS2</accession>
<name>A0A0A9ERS2_ARUDO</name>
<dbReference type="EMBL" id="GBRH01196212">
    <property type="protein sequence ID" value="JAE01684.1"/>
    <property type="molecule type" value="Transcribed_RNA"/>
</dbReference>